<name>A0A2P7YKX5_9PEZI</name>
<dbReference type="OrthoDB" id="2115692at2759"/>
<accession>A0A2P7YKX5</accession>
<evidence type="ECO:0008006" key="3">
    <source>
        <dbReference type="Google" id="ProtNLM"/>
    </source>
</evidence>
<dbReference type="STRING" id="40998.A0A2P7YKX5"/>
<dbReference type="PANTHER" id="PTHR42791:SF14">
    <property type="entry name" value="N-ACETYLTRANSFERASE DOMAIN-CONTAINING PROTEIN"/>
    <property type="match status" value="1"/>
</dbReference>
<dbReference type="PANTHER" id="PTHR42791">
    <property type="entry name" value="GNAT FAMILY ACETYLTRANSFERASE"/>
    <property type="match status" value="1"/>
</dbReference>
<dbReference type="Gene3D" id="3.40.630.30">
    <property type="match status" value="1"/>
</dbReference>
<evidence type="ECO:0000313" key="1">
    <source>
        <dbReference type="EMBL" id="PSK36628.1"/>
    </source>
</evidence>
<dbReference type="Proteomes" id="UP000243723">
    <property type="component" value="Unassembled WGS sequence"/>
</dbReference>
<dbReference type="InterPro" id="IPR016181">
    <property type="entry name" value="Acyl_CoA_acyltransferase"/>
</dbReference>
<evidence type="ECO:0000313" key="2">
    <source>
        <dbReference type="Proteomes" id="UP000243723"/>
    </source>
</evidence>
<sequence>MAPFTLSPLREEEVAELVALEFKTFPNPVIQDTFMGPNTPSGHEMVRQRYLKTMKSDPHDYWIKVTDKATGKIIAASNWKICQSTIPDHETSEDTSYTWLQDKPERLAVAQRIMGDVIKARKENFREPYVQLNICFTDPDYARRGAGSMMLKWGTALADQLFLPSWVESSPNGSLLYKTHGFEHHQSKAEGQGTIMYRPARPSTIEGGKDIAL</sequence>
<gene>
    <name evidence="1" type="ORF">B9Z65_1811</name>
</gene>
<reference evidence="1 2" key="1">
    <citation type="submission" date="2017-05" db="EMBL/GenBank/DDBJ databases">
        <title>Draft genome sequence of Elsinoe australis.</title>
        <authorList>
            <person name="Cheng Q."/>
        </authorList>
    </citation>
    <scope>NUCLEOTIDE SEQUENCE [LARGE SCALE GENOMIC DNA]</scope>
    <source>
        <strain evidence="1 2">NL1</strain>
    </source>
</reference>
<dbReference type="SUPFAM" id="SSF55729">
    <property type="entry name" value="Acyl-CoA N-acyltransferases (Nat)"/>
    <property type="match status" value="1"/>
</dbReference>
<dbReference type="AlphaFoldDB" id="A0A2P7YKX5"/>
<organism evidence="1 2">
    <name type="scientific">Elsinoe australis</name>
    <dbReference type="NCBI Taxonomy" id="40998"/>
    <lineage>
        <taxon>Eukaryota</taxon>
        <taxon>Fungi</taxon>
        <taxon>Dikarya</taxon>
        <taxon>Ascomycota</taxon>
        <taxon>Pezizomycotina</taxon>
        <taxon>Dothideomycetes</taxon>
        <taxon>Dothideomycetidae</taxon>
        <taxon>Myriangiales</taxon>
        <taxon>Elsinoaceae</taxon>
        <taxon>Elsinoe</taxon>
    </lineage>
</organism>
<keyword evidence="2" id="KW-1185">Reference proteome</keyword>
<comment type="caution">
    <text evidence="1">The sequence shown here is derived from an EMBL/GenBank/DDBJ whole genome shotgun (WGS) entry which is preliminary data.</text>
</comment>
<dbReference type="InterPro" id="IPR052523">
    <property type="entry name" value="Trichothecene_AcTrans"/>
</dbReference>
<proteinExistence type="predicted"/>
<dbReference type="EMBL" id="NHZQ01000419">
    <property type="protein sequence ID" value="PSK36628.1"/>
    <property type="molecule type" value="Genomic_DNA"/>
</dbReference>
<protein>
    <recommendedName>
        <fullName evidence="3">N-acetyltransferase domain-containing protein</fullName>
    </recommendedName>
</protein>